<dbReference type="InterPro" id="IPR002213">
    <property type="entry name" value="UDP_glucos_trans"/>
</dbReference>
<feature type="domain" description="Erythromycin biosynthesis protein CIII-like C-terminal" evidence="3">
    <location>
        <begin position="353"/>
        <end position="456"/>
    </location>
</feature>
<evidence type="ECO:0000313" key="4">
    <source>
        <dbReference type="EMBL" id="KAK1751134.1"/>
    </source>
</evidence>
<sequence>MKTSSFAATSAIASPQTHFIMAPESQKPVIVAASYPLPGHSDGPIQVAGHLARSGYKVYYVSNQDFKQKIEGAGCIFVEAPWKITLDDLPERNDIPPNMRMMWDLKHIFADSIPTHFQALKDTLERVHDENPGRKIIIFQELTHCGILPFVYGAPLPRGFDKLPPTITMTTTNNIYPDEGVPPFGLNVPYDPTPENLAMWRTVRKSLEPVNADLAGYFNKLIKSVGATRDMTEAVWSVAPTVGDVTLFPTTTSTDYPRSSPQKRFRYIGGLPLKPLDASYVYPEWWPLITANAALPESQRKKVVFVTQGTLSPIFTELLVPAIRALADREDLIVIVTLGARGATLDPAELGIPIPANTRVIDYLPYDALLPYTDVFFTNAGYNSFMHGIMNGVPMLVAGKDADKPEVAFRAEYCGVAVNLRTGDPTEAQIREGVDKVLGEPKYKQRALELQKENVEMDSLRQVELVIEELAA</sequence>
<proteinExistence type="predicted"/>
<name>A0AAJ0B3Q7_9PEZI</name>
<dbReference type="EMBL" id="MU839843">
    <property type="protein sequence ID" value="KAK1751134.1"/>
    <property type="molecule type" value="Genomic_DNA"/>
</dbReference>
<dbReference type="Proteomes" id="UP001239445">
    <property type="component" value="Unassembled WGS sequence"/>
</dbReference>
<dbReference type="CDD" id="cd03784">
    <property type="entry name" value="GT1_Gtf-like"/>
    <property type="match status" value="1"/>
</dbReference>
<dbReference type="GO" id="GO:0008194">
    <property type="term" value="F:UDP-glycosyltransferase activity"/>
    <property type="evidence" value="ECO:0007669"/>
    <property type="project" value="InterPro"/>
</dbReference>
<dbReference type="InterPro" id="IPR050271">
    <property type="entry name" value="UDP-glycosyltransferase"/>
</dbReference>
<organism evidence="4 5">
    <name type="scientific">Echria macrotheca</name>
    <dbReference type="NCBI Taxonomy" id="438768"/>
    <lineage>
        <taxon>Eukaryota</taxon>
        <taxon>Fungi</taxon>
        <taxon>Dikarya</taxon>
        <taxon>Ascomycota</taxon>
        <taxon>Pezizomycotina</taxon>
        <taxon>Sordariomycetes</taxon>
        <taxon>Sordariomycetidae</taxon>
        <taxon>Sordariales</taxon>
        <taxon>Schizotheciaceae</taxon>
        <taxon>Echria</taxon>
    </lineage>
</organism>
<evidence type="ECO:0000256" key="2">
    <source>
        <dbReference type="ARBA" id="ARBA00022679"/>
    </source>
</evidence>
<keyword evidence="1" id="KW-0328">Glycosyltransferase</keyword>
<keyword evidence="2" id="KW-0808">Transferase</keyword>
<keyword evidence="5" id="KW-1185">Reference proteome</keyword>
<dbReference type="SUPFAM" id="SSF53756">
    <property type="entry name" value="UDP-Glycosyltransferase/glycogen phosphorylase"/>
    <property type="match status" value="1"/>
</dbReference>
<dbReference type="Gene3D" id="3.40.50.2000">
    <property type="entry name" value="Glycogen Phosphorylase B"/>
    <property type="match status" value="2"/>
</dbReference>
<evidence type="ECO:0000259" key="3">
    <source>
        <dbReference type="Pfam" id="PF06722"/>
    </source>
</evidence>
<dbReference type="InterPro" id="IPR010610">
    <property type="entry name" value="EryCIII-like_C"/>
</dbReference>
<gene>
    <name evidence="4" type="ORF">QBC47DRAFT_392293</name>
</gene>
<protein>
    <submittedName>
        <fullName evidence="4">4'-demethylrebeccamycin synthase</fullName>
    </submittedName>
</protein>
<accession>A0AAJ0B3Q7</accession>
<comment type="caution">
    <text evidence="4">The sequence shown here is derived from an EMBL/GenBank/DDBJ whole genome shotgun (WGS) entry which is preliminary data.</text>
</comment>
<dbReference type="PANTHER" id="PTHR48043">
    <property type="entry name" value="EG:EG0003.4 PROTEIN-RELATED"/>
    <property type="match status" value="1"/>
</dbReference>
<dbReference type="Pfam" id="PF06722">
    <property type="entry name" value="EryCIII-like_C"/>
    <property type="match status" value="1"/>
</dbReference>
<dbReference type="PANTHER" id="PTHR48043:SF145">
    <property type="entry name" value="FI06409P-RELATED"/>
    <property type="match status" value="1"/>
</dbReference>
<evidence type="ECO:0000256" key="1">
    <source>
        <dbReference type="ARBA" id="ARBA00022676"/>
    </source>
</evidence>
<reference evidence="4" key="1">
    <citation type="submission" date="2023-06" db="EMBL/GenBank/DDBJ databases">
        <title>Genome-scale phylogeny and comparative genomics of the fungal order Sordariales.</title>
        <authorList>
            <consortium name="Lawrence Berkeley National Laboratory"/>
            <person name="Hensen N."/>
            <person name="Bonometti L."/>
            <person name="Westerberg I."/>
            <person name="Brannstrom I.O."/>
            <person name="Guillou S."/>
            <person name="Cros-Aarteil S."/>
            <person name="Calhoun S."/>
            <person name="Haridas S."/>
            <person name="Kuo A."/>
            <person name="Mondo S."/>
            <person name="Pangilinan J."/>
            <person name="Riley R."/>
            <person name="Labutti K."/>
            <person name="Andreopoulos B."/>
            <person name="Lipzen A."/>
            <person name="Chen C."/>
            <person name="Yanf M."/>
            <person name="Daum C."/>
            <person name="Ng V."/>
            <person name="Clum A."/>
            <person name="Steindorff A."/>
            <person name="Ohm R."/>
            <person name="Martin F."/>
            <person name="Silar P."/>
            <person name="Natvig D."/>
            <person name="Lalanne C."/>
            <person name="Gautier V."/>
            <person name="Ament-Velasquez S.L."/>
            <person name="Kruys A."/>
            <person name="Hutchinson M.I."/>
            <person name="Powell A.J."/>
            <person name="Barry K."/>
            <person name="Miller A.N."/>
            <person name="Grigoriev I.V."/>
            <person name="Debuchy R."/>
            <person name="Gladieux P."/>
            <person name="Thoren M.H."/>
            <person name="Johannesson H."/>
        </authorList>
    </citation>
    <scope>NUCLEOTIDE SEQUENCE</scope>
    <source>
        <strain evidence="4">PSN4</strain>
    </source>
</reference>
<evidence type="ECO:0000313" key="5">
    <source>
        <dbReference type="Proteomes" id="UP001239445"/>
    </source>
</evidence>
<dbReference type="GO" id="GO:0016758">
    <property type="term" value="F:hexosyltransferase activity"/>
    <property type="evidence" value="ECO:0007669"/>
    <property type="project" value="UniProtKB-ARBA"/>
</dbReference>
<dbReference type="AlphaFoldDB" id="A0AAJ0B3Q7"/>